<accession>F2BXM3</accession>
<dbReference type="InterPro" id="IPR005546">
    <property type="entry name" value="Autotransporte_beta"/>
</dbReference>
<keyword evidence="3" id="KW-1185">Reference proteome</keyword>
<dbReference type="NCBIfam" id="TIGR01414">
    <property type="entry name" value="autotrans_barl"/>
    <property type="match status" value="1"/>
</dbReference>
<dbReference type="STRING" id="888062.HMPREF9083_0941"/>
<evidence type="ECO:0000259" key="1">
    <source>
        <dbReference type="SMART" id="SM00869"/>
    </source>
</evidence>
<comment type="caution">
    <text evidence="2">The sequence shown here is derived from an EMBL/GenBank/DDBJ whole genome shotgun (WGS) entry which is preliminary data.</text>
</comment>
<dbReference type="InterPro" id="IPR006315">
    <property type="entry name" value="OM_autotransptr_brl_dom"/>
</dbReference>
<proteinExistence type="predicted"/>
<dbReference type="SUPFAM" id="SSF103515">
    <property type="entry name" value="Autotransporter"/>
    <property type="match status" value="1"/>
</dbReference>
<organism evidence="2 3">
    <name type="scientific">Dialister micraerophilus DSM 19965</name>
    <dbReference type="NCBI Taxonomy" id="888062"/>
    <lineage>
        <taxon>Bacteria</taxon>
        <taxon>Bacillati</taxon>
        <taxon>Bacillota</taxon>
        <taxon>Negativicutes</taxon>
        <taxon>Veillonellales</taxon>
        <taxon>Veillonellaceae</taxon>
        <taxon>Dialister</taxon>
    </lineage>
</organism>
<dbReference type="EMBL" id="AFBB01000018">
    <property type="protein sequence ID" value="EGF13294.1"/>
    <property type="molecule type" value="Genomic_DNA"/>
</dbReference>
<dbReference type="SMART" id="SM00869">
    <property type="entry name" value="Autotransporter"/>
    <property type="match status" value="1"/>
</dbReference>
<sequence>MIMKNISKNIIGICIFTLLMCMKNPIYAEPQDEFRFVRNDGKVIYFSNEETKVWEGEFEGKPSWIRYQVVKHGATYEVNMRTNIANNNSIFKKNISFPRRLTTWIGSIRYKIEKDGQTHYFLKDGRMVLYHNAVAIEPAEMDNQVNIMKSSILSADDRRNRWELGDRYQVWTNYQSNRLSSRILKGNKNFKKESHVNMLHIGIDRVNPDTLTGIYLIKGTEKAKYFRRTVFDAYNKFNSSEKGHYVSDGDYKVSGWGVHHTRYLKNGVYADIAFQRLESKGNMETVDNGMFANEKASRSINGTGISFEVGKEIPWKNDWHIEPQLQYTMFKMHGDSYKDSLDDVYPDLNPLPKLDFTLHELRAGIKATHKNVYAKANVYLNNYDNSYARKVMERYTSRKMKKERGIDVVGEIELGLEKEIKKDVTIHSAVTYRTGKNENNMKVKLGVSAKF</sequence>
<dbReference type="GO" id="GO:0019867">
    <property type="term" value="C:outer membrane"/>
    <property type="evidence" value="ECO:0007669"/>
    <property type="project" value="InterPro"/>
</dbReference>
<gene>
    <name evidence="2" type="ORF">HMPREF9083_0941</name>
</gene>
<reference evidence="2 3" key="1">
    <citation type="submission" date="2011-02" db="EMBL/GenBank/DDBJ databases">
        <authorList>
            <person name="Muzny D."/>
            <person name="Qin X."/>
            <person name="Deng J."/>
            <person name="Jiang H."/>
            <person name="Liu Y."/>
            <person name="Qu J."/>
            <person name="Song X.-Z."/>
            <person name="Zhang L."/>
            <person name="Thornton R."/>
            <person name="Coyle M."/>
            <person name="Francisco L."/>
            <person name="Jackson L."/>
            <person name="Javaid M."/>
            <person name="Korchina V."/>
            <person name="Kovar C."/>
            <person name="Mata R."/>
            <person name="Mathew T."/>
            <person name="Ngo R."/>
            <person name="Nguyen L."/>
            <person name="Nguyen N."/>
            <person name="Okwuonu G."/>
            <person name="Ongeri F."/>
            <person name="Pham C."/>
            <person name="Simmons D."/>
            <person name="Wilczek-Boney K."/>
            <person name="Hale W."/>
            <person name="Jakkamsetti A."/>
            <person name="Pham P."/>
            <person name="Ruth R."/>
            <person name="San Lucas F."/>
            <person name="Warren J."/>
            <person name="Zhang J."/>
            <person name="Zhao Z."/>
            <person name="Zhou C."/>
            <person name="Zhu D."/>
            <person name="Lee S."/>
            <person name="Bess C."/>
            <person name="Blankenburg K."/>
            <person name="Forbes L."/>
            <person name="Fu Q."/>
            <person name="Gubbala S."/>
            <person name="Hirani K."/>
            <person name="Jayaseelan J.C."/>
            <person name="Lara F."/>
            <person name="Munidasa M."/>
            <person name="Palculict T."/>
            <person name="Patil S."/>
            <person name="Pu L.-L."/>
            <person name="Saada N."/>
            <person name="Tang L."/>
            <person name="Weissenberger G."/>
            <person name="Zhu Y."/>
            <person name="Hemphill L."/>
            <person name="Shang Y."/>
            <person name="Youmans B."/>
            <person name="Ayvaz T."/>
            <person name="Ross M."/>
            <person name="Santibanez J."/>
            <person name="Aqrawi P."/>
            <person name="Gross S."/>
            <person name="Joshi V."/>
            <person name="Fowler G."/>
            <person name="Nazareth L."/>
            <person name="Reid J."/>
            <person name="Worley K."/>
            <person name="Petrosino J."/>
            <person name="Highlander S."/>
            <person name="Gibbs R."/>
        </authorList>
    </citation>
    <scope>NUCLEOTIDE SEQUENCE [LARGE SCALE GENOMIC DNA]</scope>
    <source>
        <strain evidence="2 3">DSM 19965</strain>
    </source>
</reference>
<dbReference type="Pfam" id="PF03797">
    <property type="entry name" value="Autotransporter"/>
    <property type="match status" value="1"/>
</dbReference>
<dbReference type="Proteomes" id="UP000003503">
    <property type="component" value="Unassembled WGS sequence"/>
</dbReference>
<dbReference type="InterPro" id="IPR036709">
    <property type="entry name" value="Autotransporte_beta_dom_sf"/>
</dbReference>
<evidence type="ECO:0000313" key="2">
    <source>
        <dbReference type="EMBL" id="EGF13294.1"/>
    </source>
</evidence>
<protein>
    <submittedName>
        <fullName evidence="2">Autotransporter</fullName>
    </submittedName>
</protein>
<name>F2BXM3_9FIRM</name>
<dbReference type="Gene3D" id="2.40.128.130">
    <property type="entry name" value="Autotransporter beta-domain"/>
    <property type="match status" value="1"/>
</dbReference>
<dbReference type="AlphaFoldDB" id="F2BXM3"/>
<dbReference type="HOGENOM" id="CLU_606544_0_0_9"/>
<evidence type="ECO:0000313" key="3">
    <source>
        <dbReference type="Proteomes" id="UP000003503"/>
    </source>
</evidence>
<feature type="domain" description="Autotransporter" evidence="1">
    <location>
        <begin position="167"/>
        <end position="441"/>
    </location>
</feature>